<proteinExistence type="predicted"/>
<evidence type="ECO:0000256" key="2">
    <source>
        <dbReference type="SAM" id="MobiDB-lite"/>
    </source>
</evidence>
<organism evidence="3 4">
    <name type="scientific">Cochliobolus carbonum (strain 26-R-13)</name>
    <name type="common">Maize leaf spot fungus</name>
    <name type="synonym">Bipolaris zeicola</name>
    <dbReference type="NCBI Taxonomy" id="930089"/>
    <lineage>
        <taxon>Eukaryota</taxon>
        <taxon>Fungi</taxon>
        <taxon>Dikarya</taxon>
        <taxon>Ascomycota</taxon>
        <taxon>Pezizomycotina</taxon>
        <taxon>Dothideomycetes</taxon>
        <taxon>Pleosporomycetidae</taxon>
        <taxon>Pleosporales</taxon>
        <taxon>Pleosporineae</taxon>
        <taxon>Pleosporaceae</taxon>
        <taxon>Bipolaris</taxon>
    </lineage>
</organism>
<dbReference type="GeneID" id="19146901"/>
<feature type="compositionally biased region" description="Low complexity" evidence="2">
    <location>
        <begin position="25"/>
        <end position="37"/>
    </location>
</feature>
<name>W6Y869_COCC2</name>
<sequence>MTPSIVSKTAASNGTTDSSVDAYDETTASTATESTSTDLGDVDASVLASPSTSSKSLTEIETTAIDSSEEQCSEKALDGTENRDDGKTRDQSDQVKKTAVASATAKSESPRKVPQPSPVLEHEIKEEVPITNDEDIDHQMQPRATHETIGTSKSGYSVPPHMRPDFPSSFARRAETMSSRIIPSNNVPRFHNNLRYNNTHHGSRGDNIPSEQMVRLNAQILKTRQELDQERTKNANLRKTIQDAQHEHLEAAFSSMLATLLREQTEALALQSRAATHQRSLDMREKKISQQETFLAAGQKHLMTKLDQDTSTSMSAAHYAHLHQQMELDKQAHIAALESRMAMERQTLTLHAAAQHKREQQYKTLVRQSIEAEIAANYMSNAEAESLAEVRFQRGFDAGKDEGRKERAREEKERAYLEGYRACFQAQAALSSLRKGASAEVQGLLDPMGEENLFSVGLRVGRMEAASKVEVSRVASKEEEESSGYGTMISTTLSPPPSPVPVQRMTLAAELRGYTPLMHNGEVVLANYDPAGVGVASPEKHAKNGAKEHQGADLIDLL</sequence>
<protein>
    <submittedName>
        <fullName evidence="3">Uncharacterized protein</fullName>
    </submittedName>
</protein>
<accession>W6Y869</accession>
<evidence type="ECO:0000313" key="4">
    <source>
        <dbReference type="Proteomes" id="UP000053841"/>
    </source>
</evidence>
<dbReference type="EMBL" id="KI964963">
    <property type="protein sequence ID" value="EUC27276.1"/>
    <property type="molecule type" value="Genomic_DNA"/>
</dbReference>
<dbReference type="Proteomes" id="UP000053841">
    <property type="component" value="Unassembled WGS sequence"/>
</dbReference>
<keyword evidence="4" id="KW-1185">Reference proteome</keyword>
<reference evidence="3 4" key="1">
    <citation type="journal article" date="2013" name="PLoS Genet.">
        <title>Comparative genome structure, secondary metabolite, and effector coding capacity across Cochliobolus pathogens.</title>
        <authorList>
            <person name="Condon B.J."/>
            <person name="Leng Y."/>
            <person name="Wu D."/>
            <person name="Bushley K.E."/>
            <person name="Ohm R.A."/>
            <person name="Otillar R."/>
            <person name="Martin J."/>
            <person name="Schackwitz W."/>
            <person name="Grimwood J."/>
            <person name="MohdZainudin N."/>
            <person name="Xue C."/>
            <person name="Wang R."/>
            <person name="Manning V.A."/>
            <person name="Dhillon B."/>
            <person name="Tu Z.J."/>
            <person name="Steffenson B.J."/>
            <person name="Salamov A."/>
            <person name="Sun H."/>
            <person name="Lowry S."/>
            <person name="LaButti K."/>
            <person name="Han J."/>
            <person name="Copeland A."/>
            <person name="Lindquist E."/>
            <person name="Barry K."/>
            <person name="Schmutz J."/>
            <person name="Baker S.E."/>
            <person name="Ciuffetti L.M."/>
            <person name="Grigoriev I.V."/>
            <person name="Zhong S."/>
            <person name="Turgeon B.G."/>
        </authorList>
    </citation>
    <scope>NUCLEOTIDE SEQUENCE [LARGE SCALE GENOMIC DNA]</scope>
    <source>
        <strain evidence="3 4">26-R-13</strain>
    </source>
</reference>
<feature type="compositionally biased region" description="Basic and acidic residues" evidence="2">
    <location>
        <begin position="539"/>
        <end position="551"/>
    </location>
</feature>
<gene>
    <name evidence="3" type="ORF">COCCADRAFT_31204</name>
</gene>
<feature type="compositionally biased region" description="Basic and acidic residues" evidence="2">
    <location>
        <begin position="72"/>
        <end position="96"/>
    </location>
</feature>
<feature type="region of interest" description="Disordered" evidence="2">
    <location>
        <begin position="474"/>
        <end position="499"/>
    </location>
</feature>
<keyword evidence="1" id="KW-0175">Coiled coil</keyword>
<evidence type="ECO:0000256" key="1">
    <source>
        <dbReference type="SAM" id="Coils"/>
    </source>
</evidence>
<evidence type="ECO:0000313" key="3">
    <source>
        <dbReference type="EMBL" id="EUC27276.1"/>
    </source>
</evidence>
<feature type="compositionally biased region" description="Polar residues" evidence="2">
    <location>
        <begin position="1"/>
        <end position="19"/>
    </location>
</feature>
<dbReference type="RefSeq" id="XP_007718419.1">
    <property type="nucleotide sequence ID" value="XM_007720229.1"/>
</dbReference>
<dbReference type="AlphaFoldDB" id="W6Y869"/>
<feature type="compositionally biased region" description="Low complexity" evidence="2">
    <location>
        <begin position="97"/>
        <end position="107"/>
    </location>
</feature>
<feature type="compositionally biased region" description="Polar residues" evidence="2">
    <location>
        <begin position="48"/>
        <end position="66"/>
    </location>
</feature>
<dbReference type="OrthoDB" id="3794025at2759"/>
<dbReference type="HOGENOM" id="CLU_488306_0_0_1"/>
<feature type="region of interest" description="Disordered" evidence="2">
    <location>
        <begin position="539"/>
        <end position="558"/>
    </location>
</feature>
<dbReference type="eggNOG" id="ENOG502RI6Q">
    <property type="taxonomic scope" value="Eukaryota"/>
</dbReference>
<feature type="region of interest" description="Disordered" evidence="2">
    <location>
        <begin position="1"/>
        <end position="123"/>
    </location>
</feature>
<feature type="coiled-coil region" evidence="1">
    <location>
        <begin position="213"/>
        <end position="247"/>
    </location>
</feature>
<dbReference type="KEGG" id="bze:COCCADRAFT_31204"/>
<feature type="compositionally biased region" description="Polar residues" evidence="2">
    <location>
        <begin position="484"/>
        <end position="493"/>
    </location>
</feature>
<feature type="region of interest" description="Disordered" evidence="2">
    <location>
        <begin position="141"/>
        <end position="162"/>
    </location>
</feature>